<feature type="domain" description="Cyclin-like" evidence="5">
    <location>
        <begin position="172"/>
        <end position="257"/>
    </location>
</feature>
<evidence type="ECO:0000256" key="2">
    <source>
        <dbReference type="ARBA" id="ARBA00023127"/>
    </source>
</evidence>
<dbReference type="EMBL" id="AJWK01007156">
    <property type="status" value="NOT_ANNOTATED_CDS"/>
    <property type="molecule type" value="Genomic_DNA"/>
</dbReference>
<feature type="domain" description="Cyclin-like" evidence="5">
    <location>
        <begin position="270"/>
        <end position="356"/>
    </location>
</feature>
<evidence type="ECO:0000259" key="5">
    <source>
        <dbReference type="SMART" id="SM00385"/>
    </source>
</evidence>
<dbReference type="PANTHER" id="PTHR10177">
    <property type="entry name" value="CYCLINS"/>
    <property type="match status" value="1"/>
</dbReference>
<dbReference type="Pfam" id="PF02984">
    <property type="entry name" value="Cyclin_C"/>
    <property type="match status" value="1"/>
</dbReference>
<dbReference type="FunFam" id="1.10.472.10:FF:000001">
    <property type="entry name" value="G2/mitotic-specific cyclin"/>
    <property type="match status" value="1"/>
</dbReference>
<reference evidence="9" key="1">
    <citation type="submission" date="2012-05" db="EMBL/GenBank/DDBJ databases">
        <title>Whole Genome Assembly of Lutzomyia longipalpis.</title>
        <authorList>
            <person name="Richards S."/>
            <person name="Qu C."/>
            <person name="Dillon R."/>
            <person name="Worley K."/>
            <person name="Scherer S."/>
            <person name="Batterton M."/>
            <person name="Taylor A."/>
            <person name="Hawes A."/>
            <person name="Hernandez B."/>
            <person name="Kovar C."/>
            <person name="Mandapat C."/>
            <person name="Pham C."/>
            <person name="Qu C."/>
            <person name="Jing C."/>
            <person name="Bess C."/>
            <person name="Bandaranaike D."/>
            <person name="Ngo D."/>
            <person name="Ongeri F."/>
            <person name="Arias F."/>
            <person name="Lara F."/>
            <person name="Weissenberger G."/>
            <person name="Kamau G."/>
            <person name="Han H."/>
            <person name="Shen H."/>
            <person name="Dinh H."/>
            <person name="Khalil I."/>
            <person name="Jones J."/>
            <person name="Shafer J."/>
            <person name="Jayaseelan J."/>
            <person name="Quiroz J."/>
            <person name="Blankenburg K."/>
            <person name="Nguyen L."/>
            <person name="Jackson L."/>
            <person name="Francisco L."/>
            <person name="Tang L.-Y."/>
            <person name="Pu L.-L."/>
            <person name="Perales L."/>
            <person name="Lorensuhewa L."/>
            <person name="Munidasa M."/>
            <person name="Coyle M."/>
            <person name="Taylor M."/>
            <person name="Puazo M."/>
            <person name="Firestine M."/>
            <person name="Scheel M."/>
            <person name="Javaid M."/>
            <person name="Wang M."/>
            <person name="Li M."/>
            <person name="Tabassum N."/>
            <person name="Saada N."/>
            <person name="Osuji N."/>
            <person name="Aqrawi P."/>
            <person name="Fu Q."/>
            <person name="Thornton R."/>
            <person name="Raj R."/>
            <person name="Goodspeed R."/>
            <person name="Mata R."/>
            <person name="Najjar R."/>
            <person name="Gubbala S."/>
            <person name="Lee S."/>
            <person name="Denson S."/>
            <person name="Patil S."/>
            <person name="Macmil S."/>
            <person name="Qi S."/>
            <person name="Matskevitch T."/>
            <person name="Palculict T."/>
            <person name="Mathew T."/>
            <person name="Vee V."/>
            <person name="Velamala V."/>
            <person name="Korchina V."/>
            <person name="Cai W."/>
            <person name="Liu W."/>
            <person name="Dai W."/>
            <person name="Zou X."/>
            <person name="Zhu Y."/>
            <person name="Zhang Y."/>
            <person name="Wu Y.-Q."/>
            <person name="Xin Y."/>
            <person name="Nazarath L."/>
            <person name="Kovar C."/>
            <person name="Han Y."/>
            <person name="Muzny D."/>
            <person name="Gibbs R."/>
        </authorList>
    </citation>
    <scope>NUCLEOTIDE SEQUENCE [LARGE SCALE GENOMIC DNA]</scope>
    <source>
        <strain evidence="9">Jacobina</strain>
    </source>
</reference>
<keyword evidence="9" id="KW-1185">Reference proteome</keyword>
<accession>A0A1B0CCW3</accession>
<dbReference type="InterPro" id="IPR048258">
    <property type="entry name" value="Cyclins_cyclin-box"/>
</dbReference>
<dbReference type="SMART" id="SM00385">
    <property type="entry name" value="CYCLIN"/>
    <property type="match status" value="2"/>
</dbReference>
<organism evidence="8 9">
    <name type="scientific">Lutzomyia longipalpis</name>
    <name type="common">Sand fly</name>
    <dbReference type="NCBI Taxonomy" id="7200"/>
    <lineage>
        <taxon>Eukaryota</taxon>
        <taxon>Metazoa</taxon>
        <taxon>Ecdysozoa</taxon>
        <taxon>Arthropoda</taxon>
        <taxon>Hexapoda</taxon>
        <taxon>Insecta</taxon>
        <taxon>Pterygota</taxon>
        <taxon>Neoptera</taxon>
        <taxon>Endopterygota</taxon>
        <taxon>Diptera</taxon>
        <taxon>Nematocera</taxon>
        <taxon>Psychodoidea</taxon>
        <taxon>Psychodidae</taxon>
        <taxon>Lutzomyia</taxon>
        <taxon>Lutzomyia</taxon>
    </lineage>
</organism>
<feature type="domain" description="Cyclin C-terminal" evidence="6">
    <location>
        <begin position="266"/>
        <end position="387"/>
    </location>
</feature>
<sequence>MGNFENEGDCQALSTTLKEAQRKIPLHLKNVKPRVNTFWKKGELQDKIDRAIIKRSEVIKLAGKKKNLAISKPFVARKVPNLEKGTPLTQLEPDHQIERSAVEEFETDAPEWYSYYLLSDVIDIDAGYDNSLIHMTEYVRDIFSYLVELEKKFPIERQNMRISLHMRSVLVNWINAVHYDFRLVPETYYLSVALIDRYLQQRKNFSRKFLQLLGITALLLASKYEETKPPSIHEFVNITDNSYTAHEVRLMEIKLLHYVEFNLNRPLPTHFLRRFSKAANATENIHGAANYFLELISLEYLMVHLRPSLMAAASIYLALRLLCPNEDGSSVWTSILENYTNYTEGEVLKVAKDVALLVIEAPDSTYQAIFSKYQNEKLGGISVLPEMSQGIIKKIINSSIQSSS</sequence>
<dbReference type="InterPro" id="IPR039361">
    <property type="entry name" value="Cyclin"/>
</dbReference>
<dbReference type="Pfam" id="PF00134">
    <property type="entry name" value="Cyclin_N"/>
    <property type="match status" value="1"/>
</dbReference>
<reference evidence="7" key="2">
    <citation type="journal article" date="2020" name="BMC">
        <title>Leishmania infection induces a limited differential gene expression in the sand fly midgut.</title>
        <authorList>
            <person name="Coutinho-Abreu I.V."/>
            <person name="Serafim T.D."/>
            <person name="Meneses C."/>
            <person name="Kamhawi S."/>
            <person name="Oliveira F."/>
            <person name="Valenzuela J.G."/>
        </authorList>
    </citation>
    <scope>NUCLEOTIDE SEQUENCE</scope>
    <source>
        <strain evidence="7">Jacobina</strain>
        <tissue evidence="7">Midgut</tissue>
    </source>
</reference>
<keyword evidence="1" id="KW-0132">Cell division</keyword>
<evidence type="ECO:0000256" key="1">
    <source>
        <dbReference type="ARBA" id="ARBA00022618"/>
    </source>
</evidence>
<evidence type="ECO:0000313" key="7">
    <source>
        <dbReference type="EMBL" id="MBC1170945.1"/>
    </source>
</evidence>
<dbReference type="PROSITE" id="PS00292">
    <property type="entry name" value="CYCLINS"/>
    <property type="match status" value="1"/>
</dbReference>
<dbReference type="AlphaFoldDB" id="A0A1B0CCW3"/>
<dbReference type="VEuPathDB" id="VectorBase:LLONM1_004927"/>
<comment type="similarity">
    <text evidence="4">Belongs to the cyclin family.</text>
</comment>
<dbReference type="SMART" id="SM01332">
    <property type="entry name" value="Cyclin_C"/>
    <property type="match status" value="1"/>
</dbReference>
<dbReference type="Gene3D" id="1.10.472.10">
    <property type="entry name" value="Cyclin-like"/>
    <property type="match status" value="2"/>
</dbReference>
<dbReference type="GO" id="GO:0005634">
    <property type="term" value="C:nucleus"/>
    <property type="evidence" value="ECO:0007669"/>
    <property type="project" value="UniProtKB-ARBA"/>
</dbReference>
<dbReference type="InterPro" id="IPR006671">
    <property type="entry name" value="Cyclin_N"/>
</dbReference>
<dbReference type="EMBL" id="AJWK01007157">
    <property type="status" value="NOT_ANNOTATED_CDS"/>
    <property type="molecule type" value="Genomic_DNA"/>
</dbReference>
<keyword evidence="2 4" id="KW-0195">Cyclin</keyword>
<dbReference type="VEuPathDB" id="VectorBase:LLOJ002181"/>
<evidence type="ECO:0000259" key="6">
    <source>
        <dbReference type="SMART" id="SM01332"/>
    </source>
</evidence>
<dbReference type="EnsemblMetazoa" id="LLOJ002181-RA">
    <property type="protein sequence ID" value="LLOJ002181-PA"/>
    <property type="gene ID" value="LLOJ002181"/>
</dbReference>
<dbReference type="InterPro" id="IPR004367">
    <property type="entry name" value="Cyclin_C-dom"/>
</dbReference>
<dbReference type="InterPro" id="IPR036915">
    <property type="entry name" value="Cyclin-like_sf"/>
</dbReference>
<dbReference type="GO" id="GO:0000278">
    <property type="term" value="P:mitotic cell cycle"/>
    <property type="evidence" value="ECO:0007669"/>
    <property type="project" value="UniProtKB-ARBA"/>
</dbReference>
<evidence type="ECO:0000256" key="3">
    <source>
        <dbReference type="ARBA" id="ARBA00023306"/>
    </source>
</evidence>
<evidence type="ECO:0000313" key="9">
    <source>
        <dbReference type="Proteomes" id="UP000092461"/>
    </source>
</evidence>
<dbReference type="Proteomes" id="UP000092461">
    <property type="component" value="Unassembled WGS sequence"/>
</dbReference>
<evidence type="ECO:0000256" key="4">
    <source>
        <dbReference type="RuleBase" id="RU000383"/>
    </source>
</evidence>
<proteinExistence type="inferred from homology"/>
<reference evidence="8" key="3">
    <citation type="submission" date="2020-05" db="UniProtKB">
        <authorList>
            <consortium name="EnsemblMetazoa"/>
        </authorList>
    </citation>
    <scope>IDENTIFICATION</scope>
    <source>
        <strain evidence="8">Jacobina</strain>
    </source>
</reference>
<protein>
    <submittedName>
        <fullName evidence="7">Putative cyclin b</fullName>
    </submittedName>
</protein>
<evidence type="ECO:0000313" key="8">
    <source>
        <dbReference type="EnsemblMetazoa" id="LLOJ002181-PA"/>
    </source>
</evidence>
<dbReference type="InterPro" id="IPR013763">
    <property type="entry name" value="Cyclin-like_dom"/>
</dbReference>
<keyword evidence="3" id="KW-0131">Cell cycle</keyword>
<dbReference type="GO" id="GO:0051301">
    <property type="term" value="P:cell division"/>
    <property type="evidence" value="ECO:0007669"/>
    <property type="project" value="UniProtKB-KW"/>
</dbReference>
<dbReference type="SUPFAM" id="SSF47954">
    <property type="entry name" value="Cyclin-like"/>
    <property type="match status" value="2"/>
</dbReference>
<name>A0A1B0CCW3_LUTLO</name>
<dbReference type="EMBL" id="GITU01002242">
    <property type="protein sequence ID" value="MBC1170945.1"/>
    <property type="molecule type" value="Transcribed_RNA"/>
</dbReference>